<keyword evidence="2 5" id="KW-0732">Signal</keyword>
<feature type="region of interest" description="Disordered" evidence="4">
    <location>
        <begin position="250"/>
        <end position="270"/>
    </location>
</feature>
<evidence type="ECO:0000313" key="6">
    <source>
        <dbReference type="EMBL" id="CAK9048295.1"/>
    </source>
</evidence>
<protein>
    <submittedName>
        <fullName evidence="6">Uncharacterized protein</fullName>
    </submittedName>
</protein>
<evidence type="ECO:0000256" key="5">
    <source>
        <dbReference type="SAM" id="SignalP"/>
    </source>
</evidence>
<evidence type="ECO:0000256" key="3">
    <source>
        <dbReference type="ARBA" id="ARBA00022737"/>
    </source>
</evidence>
<evidence type="ECO:0000313" key="7">
    <source>
        <dbReference type="Proteomes" id="UP001642484"/>
    </source>
</evidence>
<comment type="caution">
    <text evidence="6">The sequence shown here is derived from an EMBL/GenBank/DDBJ whole genome shotgun (WGS) entry which is preliminary data.</text>
</comment>
<evidence type="ECO:0000256" key="4">
    <source>
        <dbReference type="SAM" id="MobiDB-lite"/>
    </source>
</evidence>
<dbReference type="Pfam" id="PF13855">
    <property type="entry name" value="LRR_8"/>
    <property type="match status" value="2"/>
</dbReference>
<name>A0ABP0M9W7_9DINO</name>
<dbReference type="InterPro" id="IPR032675">
    <property type="entry name" value="LRR_dom_sf"/>
</dbReference>
<gene>
    <name evidence="6" type="ORF">CCMP2556_LOCUS24886</name>
</gene>
<reference evidence="6 7" key="1">
    <citation type="submission" date="2024-02" db="EMBL/GenBank/DDBJ databases">
        <authorList>
            <person name="Chen Y."/>
            <person name="Shah S."/>
            <person name="Dougan E. K."/>
            <person name="Thang M."/>
            <person name="Chan C."/>
        </authorList>
    </citation>
    <scope>NUCLEOTIDE SEQUENCE [LARGE SCALE GENOMIC DNA]</scope>
</reference>
<keyword evidence="1" id="KW-0433">Leucine-rich repeat</keyword>
<accession>A0ABP0M9W7</accession>
<evidence type="ECO:0000256" key="1">
    <source>
        <dbReference type="ARBA" id="ARBA00022614"/>
    </source>
</evidence>
<dbReference type="EMBL" id="CAXAMN010016469">
    <property type="protein sequence ID" value="CAK9048295.1"/>
    <property type="molecule type" value="Genomic_DNA"/>
</dbReference>
<dbReference type="Gene3D" id="3.80.10.10">
    <property type="entry name" value="Ribonuclease Inhibitor"/>
    <property type="match status" value="2"/>
</dbReference>
<keyword evidence="7" id="KW-1185">Reference proteome</keyword>
<dbReference type="InterPro" id="IPR050541">
    <property type="entry name" value="LRR_TM_domain-containing"/>
</dbReference>
<keyword evidence="3" id="KW-0677">Repeat</keyword>
<sequence>MAMAWLLLLLLVPAAGKTCPSGCKCSKGPGGGDCGMTVTCRNLIAGFPKGEQYPEGLDCLFIHSPKLRHLPLEQKQAGLQAIPPSVRRLDLSESRLRQLPGRSLPRRLRVLNLEFNELEELPEDAFQGLSKLKVLWLTGNHYQMGEKGYKKMKVAGNRLQHLHPKLFEGLSSLQVLLLHHNKLEMLPKDVFEGLSKLRVLKLLDNPFTPPLSRRHPAFDKLLKDKVLQQLDLEEDSGDALEDQWEETATYLSDDFSMGPLPKERPESEDL</sequence>
<dbReference type="SUPFAM" id="SSF52058">
    <property type="entry name" value="L domain-like"/>
    <property type="match status" value="1"/>
</dbReference>
<dbReference type="Proteomes" id="UP001642484">
    <property type="component" value="Unassembled WGS sequence"/>
</dbReference>
<dbReference type="PROSITE" id="PS51450">
    <property type="entry name" value="LRR"/>
    <property type="match status" value="1"/>
</dbReference>
<feature type="compositionally biased region" description="Basic and acidic residues" evidence="4">
    <location>
        <begin position="261"/>
        <end position="270"/>
    </location>
</feature>
<feature type="chain" id="PRO_5046373999" evidence="5">
    <location>
        <begin position="17"/>
        <end position="270"/>
    </location>
</feature>
<dbReference type="PANTHER" id="PTHR24369:SF210">
    <property type="entry name" value="CHAOPTIN-RELATED"/>
    <property type="match status" value="1"/>
</dbReference>
<proteinExistence type="predicted"/>
<dbReference type="SMART" id="SM00369">
    <property type="entry name" value="LRR_TYP"/>
    <property type="match status" value="3"/>
</dbReference>
<dbReference type="InterPro" id="IPR001611">
    <property type="entry name" value="Leu-rich_rpt"/>
</dbReference>
<evidence type="ECO:0000256" key="2">
    <source>
        <dbReference type="ARBA" id="ARBA00022729"/>
    </source>
</evidence>
<dbReference type="InterPro" id="IPR003591">
    <property type="entry name" value="Leu-rich_rpt_typical-subtyp"/>
</dbReference>
<dbReference type="PANTHER" id="PTHR24369">
    <property type="entry name" value="ANTIGEN BSP, PUTATIVE-RELATED"/>
    <property type="match status" value="1"/>
</dbReference>
<feature type="signal peptide" evidence="5">
    <location>
        <begin position="1"/>
        <end position="16"/>
    </location>
</feature>
<organism evidence="6 7">
    <name type="scientific">Durusdinium trenchii</name>
    <dbReference type="NCBI Taxonomy" id="1381693"/>
    <lineage>
        <taxon>Eukaryota</taxon>
        <taxon>Sar</taxon>
        <taxon>Alveolata</taxon>
        <taxon>Dinophyceae</taxon>
        <taxon>Suessiales</taxon>
        <taxon>Symbiodiniaceae</taxon>
        <taxon>Durusdinium</taxon>
    </lineage>
</organism>